<dbReference type="Gene3D" id="2.60.40.10">
    <property type="entry name" value="Immunoglobulins"/>
    <property type="match status" value="2"/>
</dbReference>
<dbReference type="InterPro" id="IPR013783">
    <property type="entry name" value="Ig-like_fold"/>
</dbReference>
<evidence type="ECO:0000256" key="1">
    <source>
        <dbReference type="SAM" id="SignalP"/>
    </source>
</evidence>
<organism evidence="3 4">
    <name type="scientific">Mastacembelus armatus</name>
    <name type="common">zig-zag eel</name>
    <dbReference type="NCBI Taxonomy" id="205130"/>
    <lineage>
        <taxon>Eukaryota</taxon>
        <taxon>Metazoa</taxon>
        <taxon>Chordata</taxon>
        <taxon>Craniata</taxon>
        <taxon>Vertebrata</taxon>
        <taxon>Euteleostomi</taxon>
        <taxon>Actinopterygii</taxon>
        <taxon>Neopterygii</taxon>
        <taxon>Teleostei</taxon>
        <taxon>Neoteleostei</taxon>
        <taxon>Acanthomorphata</taxon>
        <taxon>Anabantaria</taxon>
        <taxon>Synbranchiformes</taxon>
        <taxon>Mastacembelidae</taxon>
        <taxon>Mastacembelus</taxon>
    </lineage>
</organism>
<sequence length="411" mass="45193">MTGAAMSLTAAASGFVVFLLSVSVVQAQDGWGVTYTATDICAIKGSTVNIHCTYTYPSWIEGRDTVVEETLWFAKVSEYEPVDLRIASEYSGRVQYQCKAKTCTLTIRDLRETDSAQYKFRFITNQPGGSYTGSPGATLSVTALQVQVSDTNELRCHSSCGLPDGPSYIWYKNGQKVHGEPPNYSGNIDGADSYSCALKGREDSPSPPVCVEGQSCNRVTYTDRSICAVKGSSVNISCTYNSHDKDIRSKFWFSPERSGRWQNPSQPEDLSEDSQFAGRVQVLDPETGRSTLRITDLRETDSAQYHFTFKTPGFEWGSSLPGTTLTVTDPDVQVQVIWSSTGPKLVCHSSCPRPGGLSFVWYKSEKRLEEETSSSYGGNIDSAESYSCAVQGHERHRSLPVCEFTSLCHLV</sequence>
<feature type="domain" description="Ig-like" evidence="2">
    <location>
        <begin position="135"/>
        <end position="212"/>
    </location>
</feature>
<feature type="signal peptide" evidence="1">
    <location>
        <begin position="1"/>
        <end position="27"/>
    </location>
</feature>
<dbReference type="Pfam" id="PF07686">
    <property type="entry name" value="V-set"/>
    <property type="match status" value="1"/>
</dbReference>
<dbReference type="Pfam" id="PF24518">
    <property type="entry name" value="Ig_CD22"/>
    <property type="match status" value="1"/>
</dbReference>
<dbReference type="GeneTree" id="ENSGT00990000203852"/>
<dbReference type="PANTHER" id="PTHR46013:SF4">
    <property type="entry name" value="B-CELL RECEPTOR CD22-RELATED"/>
    <property type="match status" value="1"/>
</dbReference>
<accession>A0A7N8YME4</accession>
<name>A0A7N8YME4_9TELE</name>
<keyword evidence="4" id="KW-1185">Reference proteome</keyword>
<dbReference type="AlphaFoldDB" id="A0A7N8YME4"/>
<dbReference type="InterPro" id="IPR003599">
    <property type="entry name" value="Ig_sub"/>
</dbReference>
<dbReference type="Proteomes" id="UP000261640">
    <property type="component" value="Unplaced"/>
</dbReference>
<dbReference type="PROSITE" id="PS50835">
    <property type="entry name" value="IG_LIKE"/>
    <property type="match status" value="2"/>
</dbReference>
<dbReference type="Ensembl" id="ENSMAMT00000042897.1">
    <property type="protein sequence ID" value="ENSMAMP00000067862.1"/>
    <property type="gene ID" value="ENSMAMG00000002278.2"/>
</dbReference>
<keyword evidence="1" id="KW-0732">Signal</keyword>
<feature type="chain" id="PRO_5031208991" description="Ig-like domain-containing protein" evidence="1">
    <location>
        <begin position="28"/>
        <end position="411"/>
    </location>
</feature>
<dbReference type="InterPro" id="IPR036179">
    <property type="entry name" value="Ig-like_dom_sf"/>
</dbReference>
<dbReference type="InterPro" id="IPR007110">
    <property type="entry name" value="Ig-like_dom"/>
</dbReference>
<feature type="domain" description="Ig-like" evidence="2">
    <location>
        <begin position="321"/>
        <end position="400"/>
    </location>
</feature>
<dbReference type="InterPro" id="IPR056386">
    <property type="entry name" value="Ig_CD22"/>
</dbReference>
<proteinExistence type="predicted"/>
<reference evidence="3" key="1">
    <citation type="submission" date="2025-08" db="UniProtKB">
        <authorList>
            <consortium name="Ensembl"/>
        </authorList>
    </citation>
    <scope>IDENTIFICATION</scope>
</reference>
<evidence type="ECO:0000313" key="4">
    <source>
        <dbReference type="Proteomes" id="UP000261640"/>
    </source>
</evidence>
<dbReference type="SUPFAM" id="SSF48726">
    <property type="entry name" value="Immunoglobulin"/>
    <property type="match status" value="3"/>
</dbReference>
<reference evidence="3" key="2">
    <citation type="submission" date="2025-09" db="UniProtKB">
        <authorList>
            <consortium name="Ensembl"/>
        </authorList>
    </citation>
    <scope>IDENTIFICATION</scope>
</reference>
<dbReference type="InterPro" id="IPR013106">
    <property type="entry name" value="Ig_V-set"/>
</dbReference>
<evidence type="ECO:0000313" key="3">
    <source>
        <dbReference type="Ensembl" id="ENSMAMP00000067862.1"/>
    </source>
</evidence>
<protein>
    <recommendedName>
        <fullName evidence="2">Ig-like domain-containing protein</fullName>
    </recommendedName>
</protein>
<evidence type="ECO:0000259" key="2">
    <source>
        <dbReference type="PROSITE" id="PS50835"/>
    </source>
</evidence>
<dbReference type="PANTHER" id="PTHR46013">
    <property type="entry name" value="VASCULAR CELL ADHESION MOLECULE 1"/>
    <property type="match status" value="1"/>
</dbReference>
<dbReference type="SMART" id="SM00409">
    <property type="entry name" value="IG"/>
    <property type="match status" value="2"/>
</dbReference>